<dbReference type="SUPFAM" id="SSF53213">
    <property type="entry name" value="LigB-like"/>
    <property type="match status" value="1"/>
</dbReference>
<comment type="caution">
    <text evidence="2">The sequence shown here is derived from an EMBL/GenBank/DDBJ whole genome shotgun (WGS) entry which is preliminary data.</text>
</comment>
<dbReference type="InterPro" id="IPR004183">
    <property type="entry name" value="Xdiol_dOase_suB"/>
</dbReference>
<dbReference type="Pfam" id="PF02900">
    <property type="entry name" value="LigB"/>
    <property type="match status" value="1"/>
</dbReference>
<reference evidence="2 3" key="1">
    <citation type="submission" date="2019-12" db="EMBL/GenBank/DDBJ databases">
        <title>Genomic-based taxomic classification of the family Erythrobacteraceae.</title>
        <authorList>
            <person name="Xu L."/>
        </authorList>
    </citation>
    <scope>NUCLEOTIDE SEQUENCE [LARGE SCALE GENOMIC DNA]</scope>
    <source>
        <strain evidence="2 3">S36</strain>
    </source>
</reference>
<accession>A0A6I4TNY1</accession>
<sequence length="296" mass="32188">MARITAGITSSHIPALGAAMQTGTAGNDYWGPVFTGYGPIKEWNAKPDNTPDVVILVYNDHASAFDMNIIPTFAIGCAESFKPADEGWGPRPVPDVIGHPDLAWHIAQSLILDEFDMTIMNSMDVDHGCTVPLSMIFGEPEAWPCRVIPLAVNVVTYPPPSGNRCYSLGESIRAAVESFPEDLNVQVWGTGGMSHQLQGPRAGLINKEFDLAFIEDLINDPEKVRHKPHIEYLREAGSEGIELVMWLIMRGALGEKVEELYRFYHIPASNTALGALILQPEGIGAAPPSVRSTVDA</sequence>
<dbReference type="GO" id="GO:0016702">
    <property type="term" value="F:oxidoreductase activity, acting on single donors with incorporation of molecular oxygen, incorporation of two atoms of oxygen"/>
    <property type="evidence" value="ECO:0007669"/>
    <property type="project" value="UniProtKB-ARBA"/>
</dbReference>
<dbReference type="AlphaFoldDB" id="A0A6I4TNY1"/>
<dbReference type="NCBIfam" id="NF009901">
    <property type="entry name" value="PRK13364.1"/>
    <property type="match status" value="1"/>
</dbReference>
<dbReference type="GO" id="GO:0008198">
    <property type="term" value="F:ferrous iron binding"/>
    <property type="evidence" value="ECO:0007669"/>
    <property type="project" value="InterPro"/>
</dbReference>
<keyword evidence="3" id="KW-1185">Reference proteome</keyword>
<evidence type="ECO:0000313" key="3">
    <source>
        <dbReference type="Proteomes" id="UP000469430"/>
    </source>
</evidence>
<gene>
    <name evidence="2" type="ORF">GRI97_02130</name>
</gene>
<dbReference type="NCBIfam" id="NF009903">
    <property type="entry name" value="PRK13366.1"/>
    <property type="match status" value="1"/>
</dbReference>
<keyword evidence="2" id="KW-0223">Dioxygenase</keyword>
<name>A0A6I4TNY1_9SPHN</name>
<proteinExistence type="predicted"/>
<dbReference type="Gene3D" id="3.40.830.10">
    <property type="entry name" value="LigB-like"/>
    <property type="match status" value="1"/>
</dbReference>
<evidence type="ECO:0000313" key="2">
    <source>
        <dbReference type="EMBL" id="MXO97785.1"/>
    </source>
</evidence>
<dbReference type="EMBL" id="WTYJ01000001">
    <property type="protein sequence ID" value="MXO97785.1"/>
    <property type="molecule type" value="Genomic_DNA"/>
</dbReference>
<organism evidence="2 3">
    <name type="scientific">Croceibacterium xixiisoli</name>
    <dbReference type="NCBI Taxonomy" id="1476466"/>
    <lineage>
        <taxon>Bacteria</taxon>
        <taxon>Pseudomonadati</taxon>
        <taxon>Pseudomonadota</taxon>
        <taxon>Alphaproteobacteria</taxon>
        <taxon>Sphingomonadales</taxon>
        <taxon>Erythrobacteraceae</taxon>
        <taxon>Croceibacterium</taxon>
    </lineage>
</organism>
<dbReference type="Proteomes" id="UP000469430">
    <property type="component" value="Unassembled WGS sequence"/>
</dbReference>
<keyword evidence="2" id="KW-0560">Oxidoreductase</keyword>
<dbReference type="NCBIfam" id="NF009902">
    <property type="entry name" value="PRK13365.1"/>
    <property type="match status" value="1"/>
</dbReference>
<protein>
    <submittedName>
        <fullName evidence="2">Protocatechuate 3,4-dioxygenase</fullName>
    </submittedName>
</protein>
<dbReference type="RefSeq" id="WP_161389480.1">
    <property type="nucleotide sequence ID" value="NZ_JBHSCP010000001.1"/>
</dbReference>
<feature type="domain" description="Extradiol ring-cleavage dioxygenase class III enzyme subunit B" evidence="1">
    <location>
        <begin position="8"/>
        <end position="273"/>
    </location>
</feature>
<dbReference type="OrthoDB" id="8673673at2"/>
<evidence type="ECO:0000259" key="1">
    <source>
        <dbReference type="Pfam" id="PF02900"/>
    </source>
</evidence>